<dbReference type="InterPro" id="IPR002818">
    <property type="entry name" value="DJ-1/PfpI"/>
</dbReference>
<gene>
    <name evidence="4" type="ORF">B0E33_10915</name>
</gene>
<organism evidence="4 5">
    <name type="scientific">Roseibium algicola</name>
    <dbReference type="NCBI Taxonomy" id="2857014"/>
    <lineage>
        <taxon>Bacteria</taxon>
        <taxon>Pseudomonadati</taxon>
        <taxon>Pseudomonadota</taxon>
        <taxon>Alphaproteobacteria</taxon>
        <taxon>Hyphomicrobiales</taxon>
        <taxon>Stappiaceae</taxon>
        <taxon>Roseibium</taxon>
    </lineage>
</organism>
<evidence type="ECO:0000313" key="5">
    <source>
        <dbReference type="Proteomes" id="UP000188174"/>
    </source>
</evidence>
<dbReference type="SMART" id="SM00342">
    <property type="entry name" value="HTH_ARAC"/>
    <property type="match status" value="1"/>
</dbReference>
<sequence>MDKTLRQIDILLFDGLNILDVAGPAQVFSSANEDGTERYRLRFVSMDGMGVTSSCGLRLQVDTTASTDGRRDLLIPGGTGVDQAMHDRMILDILATWPSEMEDRRVISICSGALVLANAGLLNGRKATTHWRRARQVRQQFPEVRWSTDELYHIDGEVMTSAGVASGIDLALEIIKRDHGGALALAVARELVVYLKRAGGQTQFADLLEAQFSGDRELGRLLDALQDNPGRDWTLELMAEVAGLTPRTLSRRFSASAGLTPVKYLERYRLKRAADVLSGGAPVGSAIRVSGFSDFQQMQRAFKRHLNTTVGEYREKFADS</sequence>
<proteinExistence type="predicted"/>
<dbReference type="Proteomes" id="UP000188174">
    <property type="component" value="Chromosome"/>
</dbReference>
<dbReference type="InterPro" id="IPR009057">
    <property type="entry name" value="Homeodomain-like_sf"/>
</dbReference>
<dbReference type="SUPFAM" id="SSF52317">
    <property type="entry name" value="Class I glutamine amidotransferase-like"/>
    <property type="match status" value="1"/>
</dbReference>
<dbReference type="InterPro" id="IPR052158">
    <property type="entry name" value="INH-QAR"/>
</dbReference>
<feature type="domain" description="HTH araC/xylS-type" evidence="3">
    <location>
        <begin position="219"/>
        <end position="316"/>
    </location>
</feature>
<name>A0ABN4WQM2_9HYPH</name>
<dbReference type="PANTHER" id="PTHR43130:SF3">
    <property type="entry name" value="HTH-TYPE TRANSCRIPTIONAL REGULATOR RV1931C"/>
    <property type="match status" value="1"/>
</dbReference>
<dbReference type="PANTHER" id="PTHR43130">
    <property type="entry name" value="ARAC-FAMILY TRANSCRIPTIONAL REGULATOR"/>
    <property type="match status" value="1"/>
</dbReference>
<dbReference type="InterPro" id="IPR018060">
    <property type="entry name" value="HTH_AraC"/>
</dbReference>
<dbReference type="InterPro" id="IPR029062">
    <property type="entry name" value="Class_I_gatase-like"/>
</dbReference>
<dbReference type="Gene3D" id="1.10.10.60">
    <property type="entry name" value="Homeodomain-like"/>
    <property type="match status" value="1"/>
</dbReference>
<keyword evidence="5" id="KW-1185">Reference proteome</keyword>
<dbReference type="Gene3D" id="3.40.50.880">
    <property type="match status" value="1"/>
</dbReference>
<dbReference type="SUPFAM" id="SSF46689">
    <property type="entry name" value="Homeodomain-like"/>
    <property type="match status" value="2"/>
</dbReference>
<dbReference type="Pfam" id="PF12833">
    <property type="entry name" value="HTH_18"/>
    <property type="match status" value="1"/>
</dbReference>
<evidence type="ECO:0000313" key="4">
    <source>
        <dbReference type="EMBL" id="AQQ04035.1"/>
    </source>
</evidence>
<evidence type="ECO:0000259" key="3">
    <source>
        <dbReference type="PROSITE" id="PS01124"/>
    </source>
</evidence>
<keyword evidence="1" id="KW-0805">Transcription regulation</keyword>
<dbReference type="CDD" id="cd03137">
    <property type="entry name" value="GATase1_AraC_1"/>
    <property type="match status" value="1"/>
</dbReference>
<dbReference type="EMBL" id="CP019630">
    <property type="protein sequence ID" value="AQQ04035.1"/>
    <property type="molecule type" value="Genomic_DNA"/>
</dbReference>
<keyword evidence="2" id="KW-0804">Transcription</keyword>
<reference evidence="4 5" key="1">
    <citation type="submission" date="2017-02" db="EMBL/GenBank/DDBJ databases">
        <authorList>
            <person name="Jeong S."/>
        </authorList>
    </citation>
    <scope>NUCLEOTIDE SEQUENCE [LARGE SCALE GENOMIC DNA]</scope>
    <source>
        <strain evidence="4 5">RMAR6-6</strain>
    </source>
</reference>
<evidence type="ECO:0000256" key="2">
    <source>
        <dbReference type="ARBA" id="ARBA00023163"/>
    </source>
</evidence>
<dbReference type="RefSeq" id="WP_077291229.1">
    <property type="nucleotide sequence ID" value="NZ_CP019630.1"/>
</dbReference>
<dbReference type="PROSITE" id="PS01124">
    <property type="entry name" value="HTH_ARAC_FAMILY_2"/>
    <property type="match status" value="1"/>
</dbReference>
<protein>
    <recommendedName>
        <fullName evidence="3">HTH araC/xylS-type domain-containing protein</fullName>
    </recommendedName>
</protein>
<dbReference type="Pfam" id="PF01965">
    <property type="entry name" value="DJ-1_PfpI"/>
    <property type="match status" value="1"/>
</dbReference>
<evidence type="ECO:0000256" key="1">
    <source>
        <dbReference type="ARBA" id="ARBA00023015"/>
    </source>
</evidence>
<accession>A0ABN4WQM2</accession>